<dbReference type="EC" id="1.4.3.3" evidence="6"/>
<dbReference type="GO" id="GO:0019478">
    <property type="term" value="P:D-amino acid catabolic process"/>
    <property type="evidence" value="ECO:0007669"/>
    <property type="project" value="TreeGrafter"/>
</dbReference>
<evidence type="ECO:0000256" key="8">
    <source>
        <dbReference type="ARBA" id="ARBA00049547"/>
    </source>
</evidence>
<evidence type="ECO:0000256" key="4">
    <source>
        <dbReference type="ARBA" id="ARBA00022827"/>
    </source>
</evidence>
<evidence type="ECO:0000256" key="6">
    <source>
        <dbReference type="ARBA" id="ARBA00039101"/>
    </source>
</evidence>
<dbReference type="Gene3D" id="3.40.50.720">
    <property type="entry name" value="NAD(P)-binding Rossmann-like Domain"/>
    <property type="match status" value="2"/>
</dbReference>
<sequence length="383" mass="42619">MNRRNFFLKAGVVGALAATEGLQSCVTGPKLYGDKSFYINRGFTAIPKLKLSSDRIIKETVGLRPFRISGPRMEKEMLGSKTIVHNYGHGGSGWSLSWGTGNQARELVKTTPYKEVALLGCGTVGIATATLLQESGFKVTIYTKDVPPNVTSNLATGTWSPSSRVCDRESATPEFEARWQDATRFSFRRMQMMLGMNDIVAWGDEYQVRKNAPSGTRRAGGSEVFHLKGLAPEWRELGKKDHPFNADYVRRRSNMIFNIPSYLNFHLNNFMIRGGKVEIKEIKTPEDIDALEQKVVVNCMGLGAGQVFNDKEVFPISGQLACLVPQTEVNYKLATDGAYFITRKDGIYLGGTGKENSWDTNPDRAETEKWVSILSDLMKEMKG</sequence>
<comment type="caution">
    <text evidence="10">The sequence shown here is derived from an EMBL/GenBank/DDBJ whole genome shotgun (WGS) entry which is preliminary data.</text>
</comment>
<dbReference type="Proteomes" id="UP000050454">
    <property type="component" value="Unassembled WGS sequence"/>
</dbReference>
<keyword evidence="4" id="KW-0274">FAD</keyword>
<comment type="catalytic activity">
    <reaction evidence="8">
        <text>a D-alpha-amino acid + O2 + H2O = a 2-oxocarboxylate + H2O2 + NH4(+)</text>
        <dbReference type="Rhea" id="RHEA:21816"/>
        <dbReference type="ChEBI" id="CHEBI:15377"/>
        <dbReference type="ChEBI" id="CHEBI:15379"/>
        <dbReference type="ChEBI" id="CHEBI:16240"/>
        <dbReference type="ChEBI" id="CHEBI:28938"/>
        <dbReference type="ChEBI" id="CHEBI:35179"/>
        <dbReference type="ChEBI" id="CHEBI:59871"/>
        <dbReference type="EC" id="1.4.3.3"/>
    </reaction>
    <physiologicalReaction direction="left-to-right" evidence="8">
        <dbReference type="Rhea" id="RHEA:21817"/>
    </physiologicalReaction>
</comment>
<evidence type="ECO:0000313" key="10">
    <source>
        <dbReference type="EMBL" id="KPM49357.1"/>
    </source>
</evidence>
<dbReference type="RefSeq" id="WP_055143541.1">
    <property type="nucleotide sequence ID" value="NZ_JXSZ01000005.1"/>
</dbReference>
<evidence type="ECO:0000259" key="9">
    <source>
        <dbReference type="Pfam" id="PF01266"/>
    </source>
</evidence>
<dbReference type="PANTHER" id="PTHR11530">
    <property type="entry name" value="D-AMINO ACID OXIDASE"/>
    <property type="match status" value="1"/>
</dbReference>
<dbReference type="InterPro" id="IPR006076">
    <property type="entry name" value="FAD-dep_OxRdtase"/>
</dbReference>
<evidence type="ECO:0000313" key="11">
    <source>
        <dbReference type="Proteomes" id="UP000050454"/>
    </source>
</evidence>
<keyword evidence="11" id="KW-1185">Reference proteome</keyword>
<dbReference type="InterPro" id="IPR036188">
    <property type="entry name" value="FAD/NAD-bd_sf"/>
</dbReference>
<dbReference type="GO" id="GO:0071949">
    <property type="term" value="F:FAD binding"/>
    <property type="evidence" value="ECO:0007669"/>
    <property type="project" value="InterPro"/>
</dbReference>
<dbReference type="AlphaFoldDB" id="A0A0P7C3X7"/>
<dbReference type="OrthoDB" id="246701at2"/>
<dbReference type="Gene3D" id="3.30.9.10">
    <property type="entry name" value="D-Amino Acid Oxidase, subunit A, domain 2"/>
    <property type="match status" value="1"/>
</dbReference>
<keyword evidence="3" id="KW-0285">Flavoprotein</keyword>
<dbReference type="InterPro" id="IPR023209">
    <property type="entry name" value="DAO"/>
</dbReference>
<dbReference type="EMBL" id="LGTQ01000005">
    <property type="protein sequence ID" value="KPM49357.1"/>
    <property type="molecule type" value="Genomic_DNA"/>
</dbReference>
<dbReference type="GO" id="GO:0003884">
    <property type="term" value="F:D-amino-acid oxidase activity"/>
    <property type="evidence" value="ECO:0007669"/>
    <property type="project" value="UniProtKB-EC"/>
</dbReference>
<dbReference type="PANTHER" id="PTHR11530:SF11">
    <property type="entry name" value="D-ASPARTATE OXIDASE"/>
    <property type="match status" value="1"/>
</dbReference>
<dbReference type="SUPFAM" id="SSF51905">
    <property type="entry name" value="FAD/NAD(P)-binding domain"/>
    <property type="match status" value="1"/>
</dbReference>
<evidence type="ECO:0000256" key="3">
    <source>
        <dbReference type="ARBA" id="ARBA00022630"/>
    </source>
</evidence>
<evidence type="ECO:0000256" key="1">
    <source>
        <dbReference type="ARBA" id="ARBA00001974"/>
    </source>
</evidence>
<keyword evidence="5" id="KW-0560">Oxidoreductase</keyword>
<feature type="domain" description="FAD dependent oxidoreductase" evidence="9">
    <location>
        <begin position="116"/>
        <end position="378"/>
    </location>
</feature>
<protein>
    <recommendedName>
        <fullName evidence="7">D-amino-acid oxidase</fullName>
        <ecNumber evidence="6">1.4.3.3</ecNumber>
    </recommendedName>
</protein>
<proteinExistence type="inferred from homology"/>
<accession>A0A0P7C3X7</accession>
<gene>
    <name evidence="10" type="ORF">AFM12_01675</name>
</gene>
<dbReference type="STRING" id="1605367.AFM12_01675"/>
<evidence type="ECO:0000256" key="7">
    <source>
        <dbReference type="ARBA" id="ARBA00039751"/>
    </source>
</evidence>
<organism evidence="10 11">
    <name type="scientific">Jiulongibacter sediminis</name>
    <dbReference type="NCBI Taxonomy" id="1605367"/>
    <lineage>
        <taxon>Bacteria</taxon>
        <taxon>Pseudomonadati</taxon>
        <taxon>Bacteroidota</taxon>
        <taxon>Cytophagia</taxon>
        <taxon>Cytophagales</taxon>
        <taxon>Leadbetterellaceae</taxon>
        <taxon>Jiulongibacter</taxon>
    </lineage>
</organism>
<evidence type="ECO:0000256" key="5">
    <source>
        <dbReference type="ARBA" id="ARBA00023002"/>
    </source>
</evidence>
<comment type="cofactor">
    <cofactor evidence="1">
        <name>FAD</name>
        <dbReference type="ChEBI" id="CHEBI:57692"/>
    </cofactor>
</comment>
<dbReference type="Pfam" id="PF01266">
    <property type="entry name" value="DAO"/>
    <property type="match status" value="1"/>
</dbReference>
<dbReference type="GO" id="GO:0005737">
    <property type="term" value="C:cytoplasm"/>
    <property type="evidence" value="ECO:0007669"/>
    <property type="project" value="TreeGrafter"/>
</dbReference>
<dbReference type="PATRIC" id="fig|1605367.3.peg.1673"/>
<evidence type="ECO:0000256" key="2">
    <source>
        <dbReference type="ARBA" id="ARBA00006730"/>
    </source>
</evidence>
<comment type="similarity">
    <text evidence="2">Belongs to the DAMOX/DASOX family.</text>
</comment>
<name>A0A0P7C3X7_9BACT</name>
<reference evidence="10 11" key="1">
    <citation type="submission" date="2015-07" db="EMBL/GenBank/DDBJ databases">
        <title>The draft genome sequence of Leadbetterella sp. JN14-9.</title>
        <authorList>
            <person name="Liu Y."/>
            <person name="Du J."/>
            <person name="Shao Z."/>
        </authorList>
    </citation>
    <scope>NUCLEOTIDE SEQUENCE [LARGE SCALE GENOMIC DNA]</scope>
    <source>
        <strain evidence="10 11">JN14-9</strain>
    </source>
</reference>